<dbReference type="Proteomes" id="UP000266841">
    <property type="component" value="Unassembled WGS sequence"/>
</dbReference>
<dbReference type="GO" id="GO:0006281">
    <property type="term" value="P:DNA repair"/>
    <property type="evidence" value="ECO:0007669"/>
    <property type="project" value="UniProtKB-KW"/>
</dbReference>
<comment type="caution">
    <text evidence="4">The sequence shown here is derived from an EMBL/GenBank/DDBJ whole genome shotgun (WGS) entry which is preliminary data.</text>
</comment>
<dbReference type="AlphaFoldDB" id="K0S7Y4"/>
<sequence length="741" mass="83817">MVNVKDQPNQDHHVFTPTGDRRNEVNEEAALAHTPGQDEDDYVDVNDALYNGLDDRLSKFPNHDWSVGFKTSEMTALKDFADSYYRSRTQILNNHTDTSSSKRPPLIDPELFKPENAKSDDQKFLIYHHLYHQYRLLDYIHKRSPTAKRPAQQTVLVEGLPGVGKSFITNTLRNITRLLHGAETDAATAPTGVAANIINGSTHYRYNSIPTGREFRRAPTNSKDVNCRQYRAKRLALLRCISRFMDEHSMAGRPMWGWLKHKHEEFRRPTTIVDTDGYNVHVSGSDNLELDSETYSRMWGGLHFIYSFGDSHQLPPVGMKPMYSSEVATPETSDFAGRVAWSEFFNPPENDETENTVVVMEDVIRQDSTQQHFKDALAHMREGNMEKRDVDLLISRCLFKLPEEERKQFEDGALHLVQGLFILQDETEGTVAESSLPTKNALCVGVRVMLLHNFLVEHGLMNGAVGYVRAIRYEHKDGPNHETDNGLQNAYYVVEFPDSSLPDSLVEGFDSKHVPIPFLTQRCEKKCCSVTALPLRVCRALTIHKSQGMTVGREVVEVDGVTRNKHPFQNVIVYMRRKDSKHKTPGSELVAFSRVTKLEYLAIGNSCDTIDCTMLYNIGKSNAYDKRRNFLSSLKQKALTTQQLTKHNISLLDTDEVKTYEGGCKFLLDCDPVPTVRPWAGVKTHLWTDDVSLHDIAEVVAAAVIGVPTFQNFQPSGPNLAVVEMLAKMLSWSVSSMPPLE</sequence>
<dbReference type="InterPro" id="IPR010285">
    <property type="entry name" value="DNA_helicase_pif1-like_DEAD"/>
</dbReference>
<dbReference type="InterPro" id="IPR027417">
    <property type="entry name" value="P-loop_NTPase"/>
</dbReference>
<dbReference type="InterPro" id="IPR051055">
    <property type="entry name" value="PIF1_helicase"/>
</dbReference>
<dbReference type="PANTHER" id="PTHR47642">
    <property type="entry name" value="ATP-DEPENDENT DNA HELICASE"/>
    <property type="match status" value="1"/>
</dbReference>
<feature type="compositionally biased region" description="Basic and acidic residues" evidence="2">
    <location>
        <begin position="8"/>
        <end position="24"/>
    </location>
</feature>
<feature type="domain" description="DNA helicase Pif1-like DEAD-box helicase" evidence="3">
    <location>
        <begin position="151"/>
        <end position="388"/>
    </location>
</feature>
<dbReference type="GO" id="GO:0006310">
    <property type="term" value="P:DNA recombination"/>
    <property type="evidence" value="ECO:0007669"/>
    <property type="project" value="UniProtKB-KW"/>
</dbReference>
<evidence type="ECO:0000313" key="5">
    <source>
        <dbReference type="Proteomes" id="UP000266841"/>
    </source>
</evidence>
<accession>K0S7Y4</accession>
<keyword evidence="1" id="KW-0233">DNA recombination</keyword>
<dbReference type="Pfam" id="PF05970">
    <property type="entry name" value="PIF1"/>
    <property type="match status" value="1"/>
</dbReference>
<reference evidence="4 5" key="1">
    <citation type="journal article" date="2012" name="Genome Biol.">
        <title>Genome and low-iron response of an oceanic diatom adapted to chronic iron limitation.</title>
        <authorList>
            <person name="Lommer M."/>
            <person name="Specht M."/>
            <person name="Roy A.S."/>
            <person name="Kraemer L."/>
            <person name="Andreson R."/>
            <person name="Gutowska M.A."/>
            <person name="Wolf J."/>
            <person name="Bergner S.V."/>
            <person name="Schilhabel M.B."/>
            <person name="Klostermeier U.C."/>
            <person name="Beiko R.G."/>
            <person name="Rosenstiel P."/>
            <person name="Hippler M."/>
            <person name="Laroche J."/>
        </authorList>
    </citation>
    <scope>NUCLEOTIDE SEQUENCE [LARGE SCALE GENOMIC DNA]</scope>
    <source>
        <strain evidence="4 5">CCMP1005</strain>
    </source>
</reference>
<evidence type="ECO:0000256" key="2">
    <source>
        <dbReference type="SAM" id="MobiDB-lite"/>
    </source>
</evidence>
<dbReference type="GO" id="GO:0000723">
    <property type="term" value="P:telomere maintenance"/>
    <property type="evidence" value="ECO:0007669"/>
    <property type="project" value="InterPro"/>
</dbReference>
<keyword evidence="1" id="KW-0347">Helicase</keyword>
<name>K0S7Y4_THAOC</name>
<protein>
    <recommendedName>
        <fullName evidence="1">ATP-dependent DNA helicase</fullName>
        <ecNumber evidence="1">5.6.2.3</ecNumber>
    </recommendedName>
</protein>
<keyword evidence="1" id="KW-0227">DNA damage</keyword>
<gene>
    <name evidence="4" type="ORF">THAOC_18129</name>
</gene>
<dbReference type="EMBL" id="AGNL01020062">
    <property type="protein sequence ID" value="EJK61395.1"/>
    <property type="molecule type" value="Genomic_DNA"/>
</dbReference>
<evidence type="ECO:0000256" key="1">
    <source>
        <dbReference type="RuleBase" id="RU363044"/>
    </source>
</evidence>
<keyword evidence="1" id="KW-0378">Hydrolase</keyword>
<proteinExistence type="inferred from homology"/>
<dbReference type="GO" id="GO:0043139">
    <property type="term" value="F:5'-3' DNA helicase activity"/>
    <property type="evidence" value="ECO:0007669"/>
    <property type="project" value="UniProtKB-EC"/>
</dbReference>
<organism evidence="4 5">
    <name type="scientific">Thalassiosira oceanica</name>
    <name type="common">Marine diatom</name>
    <dbReference type="NCBI Taxonomy" id="159749"/>
    <lineage>
        <taxon>Eukaryota</taxon>
        <taxon>Sar</taxon>
        <taxon>Stramenopiles</taxon>
        <taxon>Ochrophyta</taxon>
        <taxon>Bacillariophyta</taxon>
        <taxon>Coscinodiscophyceae</taxon>
        <taxon>Thalassiosirophycidae</taxon>
        <taxon>Thalassiosirales</taxon>
        <taxon>Thalassiosiraceae</taxon>
        <taxon>Thalassiosira</taxon>
    </lineage>
</organism>
<dbReference type="EC" id="5.6.2.3" evidence="1"/>
<keyword evidence="1" id="KW-0547">Nucleotide-binding</keyword>
<feature type="region of interest" description="Disordered" evidence="2">
    <location>
        <begin position="94"/>
        <end position="114"/>
    </location>
</feature>
<keyword evidence="1" id="KW-0067">ATP-binding</keyword>
<keyword evidence="5" id="KW-1185">Reference proteome</keyword>
<dbReference type="GO" id="GO:0016787">
    <property type="term" value="F:hydrolase activity"/>
    <property type="evidence" value="ECO:0007669"/>
    <property type="project" value="UniProtKB-KW"/>
</dbReference>
<dbReference type="eggNOG" id="KOG0987">
    <property type="taxonomic scope" value="Eukaryota"/>
</dbReference>
<keyword evidence="1" id="KW-0234">DNA repair</keyword>
<feature type="region of interest" description="Disordered" evidence="2">
    <location>
        <begin position="1"/>
        <end position="24"/>
    </location>
</feature>
<dbReference type="Gene3D" id="3.40.50.300">
    <property type="entry name" value="P-loop containing nucleotide triphosphate hydrolases"/>
    <property type="match status" value="1"/>
</dbReference>
<comment type="similarity">
    <text evidence="1">Belongs to the helicase family.</text>
</comment>
<evidence type="ECO:0000259" key="3">
    <source>
        <dbReference type="Pfam" id="PF05970"/>
    </source>
</evidence>
<comment type="catalytic activity">
    <reaction evidence="1">
        <text>ATP + H2O = ADP + phosphate + H(+)</text>
        <dbReference type="Rhea" id="RHEA:13065"/>
        <dbReference type="ChEBI" id="CHEBI:15377"/>
        <dbReference type="ChEBI" id="CHEBI:15378"/>
        <dbReference type="ChEBI" id="CHEBI:30616"/>
        <dbReference type="ChEBI" id="CHEBI:43474"/>
        <dbReference type="ChEBI" id="CHEBI:456216"/>
        <dbReference type="EC" id="5.6.2.3"/>
    </reaction>
</comment>
<comment type="cofactor">
    <cofactor evidence="1">
        <name>Mg(2+)</name>
        <dbReference type="ChEBI" id="CHEBI:18420"/>
    </cofactor>
</comment>
<dbReference type="SUPFAM" id="SSF52540">
    <property type="entry name" value="P-loop containing nucleoside triphosphate hydrolases"/>
    <property type="match status" value="2"/>
</dbReference>
<dbReference type="OrthoDB" id="432234at2759"/>
<dbReference type="GO" id="GO:0005524">
    <property type="term" value="F:ATP binding"/>
    <property type="evidence" value="ECO:0007669"/>
    <property type="project" value="UniProtKB-KW"/>
</dbReference>
<evidence type="ECO:0000313" key="4">
    <source>
        <dbReference type="EMBL" id="EJK61395.1"/>
    </source>
</evidence>